<dbReference type="Proteomes" id="UP001224674">
    <property type="component" value="Chromosome"/>
</dbReference>
<proteinExistence type="predicted"/>
<accession>A0AAJ6DCV9</accession>
<dbReference type="AlphaFoldDB" id="A0AAJ6DCV9"/>
<gene>
    <name evidence="1" type="ORF">QDX21_03385</name>
</gene>
<organism evidence="1 2">
    <name type="scientific">Auritidibacter ignavus</name>
    <dbReference type="NCBI Taxonomy" id="678932"/>
    <lineage>
        <taxon>Bacteria</taxon>
        <taxon>Bacillati</taxon>
        <taxon>Actinomycetota</taxon>
        <taxon>Actinomycetes</taxon>
        <taxon>Micrococcales</taxon>
        <taxon>Micrococcaceae</taxon>
        <taxon>Auritidibacter</taxon>
    </lineage>
</organism>
<protein>
    <submittedName>
        <fullName evidence="1">Uncharacterized protein</fullName>
    </submittedName>
</protein>
<evidence type="ECO:0000313" key="2">
    <source>
        <dbReference type="Proteomes" id="UP001224674"/>
    </source>
</evidence>
<dbReference type="EMBL" id="CP122566">
    <property type="protein sequence ID" value="WGH93854.1"/>
    <property type="molecule type" value="Genomic_DNA"/>
</dbReference>
<name>A0AAJ6DCV9_9MICC</name>
<dbReference type="RefSeq" id="WP_279675138.1">
    <property type="nucleotide sequence ID" value="NZ_CP122566.1"/>
</dbReference>
<evidence type="ECO:0000313" key="1">
    <source>
        <dbReference type="EMBL" id="WGH93854.1"/>
    </source>
</evidence>
<keyword evidence="2" id="KW-1185">Reference proteome</keyword>
<reference evidence="1 2" key="1">
    <citation type="submission" date="2023-03" db="EMBL/GenBank/DDBJ databases">
        <title>Complete genome sequences of several Auritidibacter ignavus strains isolated from ear infections.</title>
        <authorList>
            <person name="Baehr T."/>
            <person name="Baumhoegger A.M."/>
        </authorList>
    </citation>
    <scope>NUCLEOTIDE SEQUENCE [LARGE SCALE GENOMIC DNA]</scope>
    <source>
        <strain evidence="1 2">BABAE-6</strain>
    </source>
</reference>
<sequence>MGRKLTQDEIIKLYQIFWRQIDIDRKPPVWALLTDPERDRIYQAFDQNITLEDRTTEQDGWERVHPGNVQFRPGDMVRKIYERGCGDYRYYQDWQDVVENQDGDYVTTENSYTLEIGDDDEGTQLYIKRKPVTHPDPDEHPVIRVLDADWPDDLEDNEKPVVYVANREERYYEGFLSETHEHTDILDPYEITCWEVPTGWEEQQSNTQGKA</sequence>